<dbReference type="WBParaSite" id="HCON_00047870-00001">
    <property type="protein sequence ID" value="HCON_00047870-00001"/>
    <property type="gene ID" value="HCON_00047870"/>
</dbReference>
<dbReference type="AlphaFoldDB" id="A0A7I4Y4P1"/>
<name>A0A7I4Y4P1_HAECO</name>
<reference evidence="4" key="1">
    <citation type="submission" date="2020-12" db="UniProtKB">
        <authorList>
            <consortium name="WormBaseParasite"/>
        </authorList>
    </citation>
    <scope>IDENTIFICATION</scope>
    <source>
        <strain evidence="4">MHco3</strain>
    </source>
</reference>
<organism evidence="3 4">
    <name type="scientific">Haemonchus contortus</name>
    <name type="common">Barber pole worm</name>
    <dbReference type="NCBI Taxonomy" id="6289"/>
    <lineage>
        <taxon>Eukaryota</taxon>
        <taxon>Metazoa</taxon>
        <taxon>Ecdysozoa</taxon>
        <taxon>Nematoda</taxon>
        <taxon>Chromadorea</taxon>
        <taxon>Rhabditida</taxon>
        <taxon>Rhabditina</taxon>
        <taxon>Rhabditomorpha</taxon>
        <taxon>Strongyloidea</taxon>
        <taxon>Trichostrongylidae</taxon>
        <taxon>Haemonchus</taxon>
    </lineage>
</organism>
<protein>
    <submittedName>
        <fullName evidence="4">Activin_recp domain-containing protein</fullName>
    </submittedName>
</protein>
<keyword evidence="1" id="KW-1133">Transmembrane helix</keyword>
<keyword evidence="2" id="KW-0732">Signal</keyword>
<sequence length="139" mass="15744">NVMRCCLALMSFLIATTFAYTNEYASKNLLKLRCYQCNQPYQCGHGVCYGDLCVKTSISQNNAYVSKGCENITHAVSHYEPQMKLKSYCRTEVVFGIESTICYCRDDDFCNSSPLPPYHTTSILCTPILFLLLLFFPAL</sequence>
<evidence type="ECO:0000256" key="1">
    <source>
        <dbReference type="SAM" id="Phobius"/>
    </source>
</evidence>
<proteinExistence type="predicted"/>
<dbReference type="OrthoDB" id="5851255at2759"/>
<feature type="signal peptide" evidence="2">
    <location>
        <begin position="1"/>
        <end position="19"/>
    </location>
</feature>
<keyword evidence="3" id="KW-1185">Reference proteome</keyword>
<feature type="chain" id="PRO_5035445331" evidence="2">
    <location>
        <begin position="20"/>
        <end position="139"/>
    </location>
</feature>
<evidence type="ECO:0000313" key="3">
    <source>
        <dbReference type="Proteomes" id="UP000025227"/>
    </source>
</evidence>
<feature type="transmembrane region" description="Helical" evidence="1">
    <location>
        <begin position="118"/>
        <end position="136"/>
    </location>
</feature>
<accession>A0A7I4Y4P1</accession>
<evidence type="ECO:0000313" key="4">
    <source>
        <dbReference type="WBParaSite" id="HCON_00047870-00001"/>
    </source>
</evidence>
<keyword evidence="1" id="KW-0472">Membrane</keyword>
<evidence type="ECO:0000256" key="2">
    <source>
        <dbReference type="SAM" id="SignalP"/>
    </source>
</evidence>
<dbReference type="Proteomes" id="UP000025227">
    <property type="component" value="Unplaced"/>
</dbReference>
<keyword evidence="1" id="KW-0812">Transmembrane</keyword>